<dbReference type="AlphaFoldDB" id="W2CTA3"/>
<keyword evidence="1" id="KW-0472">Membrane</keyword>
<evidence type="ECO:0000256" key="1">
    <source>
        <dbReference type="SAM" id="Phobius"/>
    </source>
</evidence>
<feature type="transmembrane region" description="Helical" evidence="1">
    <location>
        <begin position="197"/>
        <end position="219"/>
    </location>
</feature>
<feature type="transmembrane region" description="Helical" evidence="1">
    <location>
        <begin position="134"/>
        <end position="153"/>
    </location>
</feature>
<feature type="transmembrane region" description="Helical" evidence="1">
    <location>
        <begin position="162"/>
        <end position="185"/>
    </location>
</feature>
<dbReference type="Proteomes" id="UP000018874">
    <property type="component" value="Unassembled WGS sequence"/>
</dbReference>
<keyword evidence="3" id="KW-1185">Reference proteome</keyword>
<dbReference type="PATRIC" id="fig|1411021.3.peg.512"/>
<feature type="transmembrane region" description="Helical" evidence="1">
    <location>
        <begin position="108"/>
        <end position="128"/>
    </location>
</feature>
<sequence>MDNIFLLLAFFAVVKSLFMTTLLPDRRYRIAFSLLLGVFVVLSHPYVVELNKLQVQRMLSERSALFDISLVVMVDSLLTVYFCLARLRDREPGQHFAWYTTLVRHMPSLLIFPALFYLHINLLFSLPGVAFTTVTWGLAAGVVAVFVAASLFARSLIGGKDLLIELIMLLTLLLFLLTVCSAVFHPSNTVISHSAPVDWLGCLGTLGLLLGLTLVGWLLTAVRRRLQKKSQPSDG</sequence>
<comment type="caution">
    <text evidence="2">The sequence shown here is derived from an EMBL/GenBank/DDBJ whole genome shotgun (WGS) entry which is preliminary data.</text>
</comment>
<proteinExistence type="predicted"/>
<dbReference type="EMBL" id="AYYD01000748">
    <property type="protein sequence ID" value="ETK10400.1"/>
    <property type="molecule type" value="Genomic_DNA"/>
</dbReference>
<feature type="transmembrane region" description="Helical" evidence="1">
    <location>
        <begin position="68"/>
        <end position="87"/>
    </location>
</feature>
<reference evidence="2 3" key="1">
    <citation type="submission" date="2013-11" db="EMBL/GenBank/DDBJ databases">
        <title>Single cell genomics of uncultured Tannerella BU063 (oral taxon 286).</title>
        <authorList>
            <person name="Beall C.J."/>
            <person name="Campbell A.G."/>
            <person name="Griffen A.L."/>
            <person name="Podar M."/>
            <person name="Leys E.J."/>
        </authorList>
    </citation>
    <scope>NUCLEOTIDE SEQUENCE [LARGE SCALE GENOMIC DNA]</scope>
    <source>
        <strain evidence="2">Cell 6/7/9</strain>
    </source>
</reference>
<name>W2CTA3_9BACT</name>
<gene>
    <name evidence="2" type="ORF">T231_05250</name>
</gene>
<feature type="transmembrane region" description="Helical" evidence="1">
    <location>
        <begin position="30"/>
        <end position="48"/>
    </location>
</feature>
<accession>W2CTA3</accession>
<organism evidence="2 3">
    <name type="scientific">Tannerella sp. oral taxon BU063 isolate Cell 6/7/9</name>
    <dbReference type="NCBI Taxonomy" id="1411021"/>
    <lineage>
        <taxon>Bacteria</taxon>
        <taxon>Pseudomonadati</taxon>
        <taxon>Bacteroidota</taxon>
        <taxon>Bacteroidia</taxon>
        <taxon>Bacteroidales</taxon>
        <taxon>Tannerellaceae</taxon>
        <taxon>Tannerella</taxon>
    </lineage>
</organism>
<keyword evidence="1" id="KW-0812">Transmembrane</keyword>
<keyword evidence="1" id="KW-1133">Transmembrane helix</keyword>
<evidence type="ECO:0000313" key="3">
    <source>
        <dbReference type="Proteomes" id="UP000018874"/>
    </source>
</evidence>
<evidence type="ECO:0000313" key="2">
    <source>
        <dbReference type="EMBL" id="ETK10400.1"/>
    </source>
</evidence>
<feature type="transmembrane region" description="Helical" evidence="1">
    <location>
        <begin position="6"/>
        <end position="23"/>
    </location>
</feature>
<protein>
    <submittedName>
        <fullName evidence="2">Uncharacterized protein</fullName>
    </submittedName>
</protein>